<keyword evidence="2" id="KW-0238">DNA-binding</keyword>
<evidence type="ECO:0000256" key="2">
    <source>
        <dbReference type="ARBA" id="ARBA00023125"/>
    </source>
</evidence>
<protein>
    <submittedName>
        <fullName evidence="5">Metalloregulator ArsR/SmtB family transcription factor</fullName>
    </submittedName>
</protein>
<gene>
    <name evidence="5" type="ORF">KQI89_06490</name>
</gene>
<sequence>MDNNYKRFQDTAELLKVMAHPVRLCILRGLIKSGECNVTSMQDCLEIPQSTISQHLQKLKSAGLVEGERRGLEIIYKIKDPRVKLLIEILVEEEK</sequence>
<dbReference type="RefSeq" id="WP_216456389.1">
    <property type="nucleotide sequence ID" value="NZ_JAHLQL010000001.1"/>
</dbReference>
<dbReference type="PANTHER" id="PTHR43132:SF2">
    <property type="entry name" value="ARSENICAL RESISTANCE OPERON REPRESSOR ARSR-RELATED"/>
    <property type="match status" value="1"/>
</dbReference>
<keyword evidence="6" id="KW-1185">Reference proteome</keyword>
<evidence type="ECO:0000256" key="1">
    <source>
        <dbReference type="ARBA" id="ARBA00023015"/>
    </source>
</evidence>
<accession>A0ABS6EYW0</accession>
<dbReference type="Proteomes" id="UP000736583">
    <property type="component" value="Unassembled WGS sequence"/>
</dbReference>
<proteinExistence type="predicted"/>
<dbReference type="PROSITE" id="PS50987">
    <property type="entry name" value="HTH_ARSR_2"/>
    <property type="match status" value="1"/>
</dbReference>
<dbReference type="InterPro" id="IPR051011">
    <property type="entry name" value="Metal_resp_trans_reg"/>
</dbReference>
<evidence type="ECO:0000313" key="6">
    <source>
        <dbReference type="Proteomes" id="UP000736583"/>
    </source>
</evidence>
<dbReference type="CDD" id="cd00090">
    <property type="entry name" value="HTH_ARSR"/>
    <property type="match status" value="1"/>
</dbReference>
<dbReference type="NCBIfam" id="NF033788">
    <property type="entry name" value="HTH_metalloreg"/>
    <property type="match status" value="1"/>
</dbReference>
<evidence type="ECO:0000256" key="3">
    <source>
        <dbReference type="ARBA" id="ARBA00023163"/>
    </source>
</evidence>
<organism evidence="5 6">
    <name type="scientific">Clostridium simiarum</name>
    <dbReference type="NCBI Taxonomy" id="2841506"/>
    <lineage>
        <taxon>Bacteria</taxon>
        <taxon>Bacillati</taxon>
        <taxon>Bacillota</taxon>
        <taxon>Clostridia</taxon>
        <taxon>Eubacteriales</taxon>
        <taxon>Clostridiaceae</taxon>
        <taxon>Clostridium</taxon>
    </lineage>
</organism>
<dbReference type="PANTHER" id="PTHR43132">
    <property type="entry name" value="ARSENICAL RESISTANCE OPERON REPRESSOR ARSR-RELATED"/>
    <property type="match status" value="1"/>
</dbReference>
<evidence type="ECO:0000259" key="4">
    <source>
        <dbReference type="PROSITE" id="PS50987"/>
    </source>
</evidence>
<dbReference type="InterPro" id="IPR011991">
    <property type="entry name" value="ArsR-like_HTH"/>
</dbReference>
<dbReference type="SMART" id="SM00418">
    <property type="entry name" value="HTH_ARSR"/>
    <property type="match status" value="1"/>
</dbReference>
<evidence type="ECO:0000313" key="5">
    <source>
        <dbReference type="EMBL" id="MBU5591405.1"/>
    </source>
</evidence>
<reference evidence="5 6" key="1">
    <citation type="submission" date="2021-06" db="EMBL/GenBank/DDBJ databases">
        <authorList>
            <person name="Sun Q."/>
            <person name="Li D."/>
        </authorList>
    </citation>
    <scope>NUCLEOTIDE SEQUENCE [LARGE SCALE GENOMIC DNA]</scope>
    <source>
        <strain evidence="5 6">MSJ-4</strain>
    </source>
</reference>
<keyword evidence="1" id="KW-0805">Transcription regulation</keyword>
<feature type="domain" description="HTH arsR-type" evidence="4">
    <location>
        <begin position="3"/>
        <end position="95"/>
    </location>
</feature>
<dbReference type="Pfam" id="PF12840">
    <property type="entry name" value="HTH_20"/>
    <property type="match status" value="1"/>
</dbReference>
<comment type="caution">
    <text evidence="5">The sequence shown here is derived from an EMBL/GenBank/DDBJ whole genome shotgun (WGS) entry which is preliminary data.</text>
</comment>
<dbReference type="EMBL" id="JAHLQL010000001">
    <property type="protein sequence ID" value="MBU5591405.1"/>
    <property type="molecule type" value="Genomic_DNA"/>
</dbReference>
<keyword evidence="3" id="KW-0804">Transcription</keyword>
<dbReference type="InterPro" id="IPR001845">
    <property type="entry name" value="HTH_ArsR_DNA-bd_dom"/>
</dbReference>
<name>A0ABS6EYW0_9CLOT</name>